<dbReference type="GO" id="GO:0071949">
    <property type="term" value="F:FAD binding"/>
    <property type="evidence" value="ECO:0007669"/>
    <property type="project" value="InterPro"/>
</dbReference>
<dbReference type="GO" id="GO:0016491">
    <property type="term" value="F:oxidoreductase activity"/>
    <property type="evidence" value="ECO:0007669"/>
    <property type="project" value="UniProtKB-KW"/>
</dbReference>
<keyword evidence="8" id="KW-1185">Reference proteome</keyword>
<evidence type="ECO:0000256" key="2">
    <source>
        <dbReference type="ARBA" id="ARBA00005466"/>
    </source>
</evidence>
<dbReference type="EMBL" id="FXAM01000001">
    <property type="protein sequence ID" value="SMF96483.1"/>
    <property type="molecule type" value="Genomic_DNA"/>
</dbReference>
<dbReference type="PANTHER" id="PTHR42973:SF39">
    <property type="entry name" value="FAD-BINDING PCMH-TYPE DOMAIN-CONTAINING PROTEIN"/>
    <property type="match status" value="1"/>
</dbReference>
<dbReference type="Pfam" id="PF01565">
    <property type="entry name" value="FAD_binding_4"/>
    <property type="match status" value="1"/>
</dbReference>
<dbReference type="InterPro" id="IPR036318">
    <property type="entry name" value="FAD-bd_PCMH-like_sf"/>
</dbReference>
<proteinExistence type="inferred from homology"/>
<dbReference type="PROSITE" id="PS51387">
    <property type="entry name" value="FAD_PCMH"/>
    <property type="match status" value="1"/>
</dbReference>
<dbReference type="AlphaFoldDB" id="A0A1Y6D6N0"/>
<dbReference type="InterPro" id="IPR012951">
    <property type="entry name" value="BBE"/>
</dbReference>
<dbReference type="RefSeq" id="WP_176225296.1">
    <property type="nucleotide sequence ID" value="NZ_FXAM01000001.1"/>
</dbReference>
<keyword evidence="4" id="KW-0274">FAD</keyword>
<comment type="similarity">
    <text evidence="2">Belongs to the oxygen-dependent FAD-linked oxidoreductase family.</text>
</comment>
<evidence type="ECO:0000256" key="4">
    <source>
        <dbReference type="ARBA" id="ARBA00022827"/>
    </source>
</evidence>
<evidence type="ECO:0000259" key="6">
    <source>
        <dbReference type="PROSITE" id="PS51387"/>
    </source>
</evidence>
<dbReference type="InterPro" id="IPR006094">
    <property type="entry name" value="Oxid_FAD_bind_N"/>
</dbReference>
<sequence>MNHHPNEDALAGPIIPPMAMSRRNFLGVGTTLLGGLWAERVFPETADQATLPPKAWRDLALRLQGRLLRPGQPGFSSLALPNNLRYASILPEAIAICASTGDIAQCLRWCADHGIPLVARGGGHSYAGYSCTSGLMINLSAINRVSYDKASGRVTVGGGALNGALYSALQAVGRSVTHGRCPTVGAGGFLLGGGIGFDMRANGVGSDKVVSTEIVLADGSLVTASATQNPDLFWACRGGAGGNFGINTAFTLDTFAIDRVAVFSLQWSAVSDDFIATLFQTLEAAPRGLGSRVGLAPGLDAASGARGIDVTLLGQFNGSVDELRDILQPVFLMATPTHQIIDRMHYWTGQSYIVDPEGASHYQERSRFVNGGFPEAAIPVIRAWLRRWNLAEGSGLIKFFQTGGAVNDPSADASAFVHRSSQWLAAIGIQWQGDQSAAEQQWMHRWQDGFYREITPLAGGGAFQNFVDPSLENWETAYYGTNLPRLRKIKARVDPTNLFHFPQSIPPAQA</sequence>
<accession>A0A1Y6D6N0</accession>
<keyword evidence="3" id="KW-0285">Flavoprotein</keyword>
<evidence type="ECO:0000313" key="7">
    <source>
        <dbReference type="EMBL" id="SMF96483.1"/>
    </source>
</evidence>
<organism evidence="7 8">
    <name type="scientific">Methylomagnum ishizawai</name>
    <dbReference type="NCBI Taxonomy" id="1760988"/>
    <lineage>
        <taxon>Bacteria</taxon>
        <taxon>Pseudomonadati</taxon>
        <taxon>Pseudomonadota</taxon>
        <taxon>Gammaproteobacteria</taxon>
        <taxon>Methylococcales</taxon>
        <taxon>Methylococcaceae</taxon>
        <taxon>Methylomagnum</taxon>
    </lineage>
</organism>
<dbReference type="Gene3D" id="3.40.462.20">
    <property type="match status" value="1"/>
</dbReference>
<dbReference type="InterPro" id="IPR016166">
    <property type="entry name" value="FAD-bd_PCMH"/>
</dbReference>
<dbReference type="InterPro" id="IPR006093">
    <property type="entry name" value="Oxy_OxRdtase_FAD_BS"/>
</dbReference>
<dbReference type="Gene3D" id="3.30.465.10">
    <property type="match status" value="1"/>
</dbReference>
<dbReference type="InterPro" id="IPR016169">
    <property type="entry name" value="FAD-bd_PCMH_sub2"/>
</dbReference>
<protein>
    <submittedName>
        <fullName evidence="7">FAD/FMN-containing dehydrogenase</fullName>
    </submittedName>
</protein>
<evidence type="ECO:0000256" key="3">
    <source>
        <dbReference type="ARBA" id="ARBA00022630"/>
    </source>
</evidence>
<evidence type="ECO:0000313" key="8">
    <source>
        <dbReference type="Proteomes" id="UP000192923"/>
    </source>
</evidence>
<dbReference type="Pfam" id="PF08031">
    <property type="entry name" value="BBE"/>
    <property type="match status" value="1"/>
</dbReference>
<evidence type="ECO:0000256" key="1">
    <source>
        <dbReference type="ARBA" id="ARBA00001974"/>
    </source>
</evidence>
<comment type="cofactor">
    <cofactor evidence="1">
        <name>FAD</name>
        <dbReference type="ChEBI" id="CHEBI:57692"/>
    </cofactor>
</comment>
<dbReference type="Proteomes" id="UP000192923">
    <property type="component" value="Unassembled WGS sequence"/>
</dbReference>
<dbReference type="PROSITE" id="PS00862">
    <property type="entry name" value="OX2_COVAL_FAD"/>
    <property type="match status" value="1"/>
</dbReference>
<dbReference type="STRING" id="1760988.SAMN02949497_3883"/>
<feature type="domain" description="FAD-binding PCMH-type" evidence="6">
    <location>
        <begin position="86"/>
        <end position="257"/>
    </location>
</feature>
<dbReference type="SUPFAM" id="SSF56176">
    <property type="entry name" value="FAD-binding/transporter-associated domain-like"/>
    <property type="match status" value="1"/>
</dbReference>
<gene>
    <name evidence="7" type="ORF">SAMN02949497_3883</name>
</gene>
<dbReference type="InterPro" id="IPR050416">
    <property type="entry name" value="FAD-linked_Oxidoreductase"/>
</dbReference>
<evidence type="ECO:0000256" key="5">
    <source>
        <dbReference type="ARBA" id="ARBA00023002"/>
    </source>
</evidence>
<name>A0A1Y6D6N0_9GAMM</name>
<reference evidence="7 8" key="1">
    <citation type="submission" date="2016-12" db="EMBL/GenBank/DDBJ databases">
        <authorList>
            <person name="Song W.-J."/>
            <person name="Kurnit D.M."/>
        </authorList>
    </citation>
    <scope>NUCLEOTIDE SEQUENCE [LARGE SCALE GENOMIC DNA]</scope>
    <source>
        <strain evidence="7 8">175</strain>
    </source>
</reference>
<dbReference type="PANTHER" id="PTHR42973">
    <property type="entry name" value="BINDING OXIDOREDUCTASE, PUTATIVE (AFU_ORTHOLOGUE AFUA_1G17690)-RELATED"/>
    <property type="match status" value="1"/>
</dbReference>
<keyword evidence="5" id="KW-0560">Oxidoreductase</keyword>